<evidence type="ECO:0000259" key="14">
    <source>
        <dbReference type="Pfam" id="PF12705"/>
    </source>
</evidence>
<dbReference type="AlphaFoldDB" id="A0A7J3ZM25"/>
<dbReference type="InterPro" id="IPR051827">
    <property type="entry name" value="Cas4_exonuclease"/>
</dbReference>
<comment type="cofactor">
    <cofactor evidence="1">
        <name>Mn(2+)</name>
        <dbReference type="ChEBI" id="CHEBI:29035"/>
    </cofactor>
</comment>
<evidence type="ECO:0000256" key="10">
    <source>
        <dbReference type="ARBA" id="ARBA00023014"/>
    </source>
</evidence>
<dbReference type="GO" id="GO:0051607">
    <property type="term" value="P:defense response to virus"/>
    <property type="evidence" value="ECO:0007669"/>
    <property type="project" value="UniProtKB-KW"/>
</dbReference>
<evidence type="ECO:0000256" key="6">
    <source>
        <dbReference type="ARBA" id="ARBA00022723"/>
    </source>
</evidence>
<evidence type="ECO:0000256" key="9">
    <source>
        <dbReference type="ARBA" id="ARBA00023004"/>
    </source>
</evidence>
<comment type="similarity">
    <text evidence="2 13">Belongs to the CRISPR-associated exonuclease Cas4 family.</text>
</comment>
<dbReference type="Gene3D" id="3.90.320.10">
    <property type="match status" value="1"/>
</dbReference>
<evidence type="ECO:0000313" key="15">
    <source>
        <dbReference type="EMBL" id="HHQ80480.1"/>
    </source>
</evidence>
<protein>
    <recommendedName>
        <fullName evidence="4 13">CRISPR-associated exonuclease Cas4</fullName>
        <ecNumber evidence="3 13">3.1.12.1</ecNumber>
    </recommendedName>
</protein>
<evidence type="ECO:0000256" key="13">
    <source>
        <dbReference type="RuleBase" id="RU365022"/>
    </source>
</evidence>
<sequence length="206" mass="24107">MSCFITRLLYERKRQEFLERVEELKDENTIYVTELISCPQKRVYRISFPELTFKFDPHLLLGEMAHVGLQSYLSQAGFEVEKEIEEGVEVEGRVFKVKGRIDAYSENLIVEIKTGRPGQRLPQAHHVLQTKIYLLMTGAQRGILVYLTSDRLVEYQVDYDESLELGSLVVEYLREGKIPRWEWECRYCVFNKICPYTVSQQATPKG</sequence>
<evidence type="ECO:0000256" key="2">
    <source>
        <dbReference type="ARBA" id="ARBA00009189"/>
    </source>
</evidence>
<dbReference type="Pfam" id="PF12705">
    <property type="entry name" value="PDDEXK_1"/>
    <property type="match status" value="1"/>
</dbReference>
<evidence type="ECO:0000256" key="12">
    <source>
        <dbReference type="ARBA" id="ARBA00023211"/>
    </source>
</evidence>
<keyword evidence="5 13" id="KW-0540">Nuclease</keyword>
<keyword evidence="6 13" id="KW-0479">Metal-binding</keyword>
<evidence type="ECO:0000256" key="1">
    <source>
        <dbReference type="ARBA" id="ARBA00001936"/>
    </source>
</evidence>
<dbReference type="NCBIfam" id="TIGR00372">
    <property type="entry name" value="cas4"/>
    <property type="match status" value="1"/>
</dbReference>
<dbReference type="InterPro" id="IPR038726">
    <property type="entry name" value="PDDEXK_AddAB-type"/>
</dbReference>
<reference evidence="15" key="1">
    <citation type="journal article" date="2020" name="mSystems">
        <title>Genome- and Community-Level Interaction Insights into Carbon Utilization and Element Cycling Functions of Hydrothermarchaeota in Hydrothermal Sediment.</title>
        <authorList>
            <person name="Zhou Z."/>
            <person name="Liu Y."/>
            <person name="Xu W."/>
            <person name="Pan J."/>
            <person name="Luo Z.H."/>
            <person name="Li M."/>
        </authorList>
    </citation>
    <scope>NUCLEOTIDE SEQUENCE [LARGE SCALE GENOMIC DNA]</scope>
    <source>
        <strain evidence="15">SpSt-1116</strain>
    </source>
</reference>
<dbReference type="GO" id="GO:0004527">
    <property type="term" value="F:exonuclease activity"/>
    <property type="evidence" value="ECO:0007669"/>
    <property type="project" value="UniProtKB-KW"/>
</dbReference>
<evidence type="ECO:0000256" key="4">
    <source>
        <dbReference type="ARBA" id="ARBA00020049"/>
    </source>
</evidence>
<keyword evidence="8 13" id="KW-0269">Exonuclease</keyword>
<organism evidence="15">
    <name type="scientific">Fervidicoccus fontis</name>
    <dbReference type="NCBI Taxonomy" id="683846"/>
    <lineage>
        <taxon>Archaea</taxon>
        <taxon>Thermoproteota</taxon>
        <taxon>Thermoprotei</taxon>
        <taxon>Fervidicoccales</taxon>
        <taxon>Fervidicoccaceae</taxon>
        <taxon>Fervidicoccus</taxon>
    </lineage>
</organism>
<dbReference type="EC" id="3.1.12.1" evidence="3 13"/>
<dbReference type="InterPro" id="IPR013343">
    <property type="entry name" value="CRISPR-assoc_prot_Cas4"/>
</dbReference>
<dbReference type="PANTHER" id="PTHR36531:SF2">
    <property type="entry name" value="CRISPR-ASSOCIATED EXONUCLEASE CAS4"/>
    <property type="match status" value="1"/>
</dbReference>
<comment type="caution">
    <text evidence="15">The sequence shown here is derived from an EMBL/GenBank/DDBJ whole genome shotgun (WGS) entry which is preliminary data.</text>
</comment>
<comment type="function">
    <text evidence="13">CRISPR (clustered regularly interspaced short palindromic repeat) is an adaptive immune system that provides protection against mobile genetic elements (viruses, transposable elements and conjugative plasmids). CRISPR clusters contain sequences complementary to antecedent mobile elements and target invading nucleic acids. CRISPR clusters are transcribed and processed into CRISPR RNA (crRNA).</text>
</comment>
<dbReference type="GO" id="GO:0046872">
    <property type="term" value="F:metal ion binding"/>
    <property type="evidence" value="ECO:0007669"/>
    <property type="project" value="UniProtKB-KW"/>
</dbReference>
<evidence type="ECO:0000256" key="5">
    <source>
        <dbReference type="ARBA" id="ARBA00022722"/>
    </source>
</evidence>
<keyword evidence="11 13" id="KW-0051">Antiviral defense</keyword>
<comment type="cofactor">
    <cofactor evidence="13">
        <name>Mg(2+)</name>
        <dbReference type="ChEBI" id="CHEBI:18420"/>
    </cofactor>
    <cofactor evidence="13">
        <name>Mn(2+)</name>
        <dbReference type="ChEBI" id="CHEBI:29035"/>
    </cofactor>
    <text evidence="13">Mg(2+) or Mn(2+) required for ssDNA cleavage activity.</text>
</comment>
<accession>A0A7J3ZM25</accession>
<dbReference type="EMBL" id="DRZC01000045">
    <property type="protein sequence ID" value="HHQ80480.1"/>
    <property type="molecule type" value="Genomic_DNA"/>
</dbReference>
<evidence type="ECO:0000256" key="11">
    <source>
        <dbReference type="ARBA" id="ARBA00023118"/>
    </source>
</evidence>
<keyword evidence="10 13" id="KW-0411">Iron-sulfur</keyword>
<gene>
    <name evidence="15" type="primary">cas4</name>
    <name evidence="15" type="ORF">ENM78_03360</name>
</gene>
<keyword evidence="12 13" id="KW-0464">Manganese</keyword>
<dbReference type="GO" id="GO:0051536">
    <property type="term" value="F:iron-sulfur cluster binding"/>
    <property type="evidence" value="ECO:0007669"/>
    <property type="project" value="UniProtKB-KW"/>
</dbReference>
<keyword evidence="7 13" id="KW-0378">Hydrolase</keyword>
<evidence type="ECO:0000256" key="3">
    <source>
        <dbReference type="ARBA" id="ARBA00012768"/>
    </source>
</evidence>
<evidence type="ECO:0000256" key="7">
    <source>
        <dbReference type="ARBA" id="ARBA00022801"/>
    </source>
</evidence>
<feature type="domain" description="PD-(D/E)XK endonuclease-like" evidence="14">
    <location>
        <begin position="82"/>
        <end position="195"/>
    </location>
</feature>
<dbReference type="InterPro" id="IPR011604">
    <property type="entry name" value="PDDEXK-like_dom_sf"/>
</dbReference>
<dbReference type="PANTHER" id="PTHR36531">
    <property type="entry name" value="CRISPR-ASSOCIATED EXONUCLEASE CAS4"/>
    <property type="match status" value="1"/>
</dbReference>
<comment type="cofactor">
    <cofactor evidence="13">
        <name>iron-sulfur cluster</name>
        <dbReference type="ChEBI" id="CHEBI:30408"/>
    </cofactor>
</comment>
<name>A0A7J3ZM25_9CREN</name>
<keyword evidence="9 13" id="KW-0408">Iron</keyword>
<evidence type="ECO:0000256" key="8">
    <source>
        <dbReference type="ARBA" id="ARBA00022839"/>
    </source>
</evidence>
<proteinExistence type="inferred from homology"/>